<feature type="domain" description="Nudix hydrolase" evidence="3">
    <location>
        <begin position="8"/>
        <end position="156"/>
    </location>
</feature>
<dbReference type="Pfam" id="PF00293">
    <property type="entry name" value="NUDIX"/>
    <property type="match status" value="1"/>
</dbReference>
<dbReference type="GeneID" id="70136900"/>
<dbReference type="SUPFAM" id="SSF55811">
    <property type="entry name" value="Nudix"/>
    <property type="match status" value="1"/>
</dbReference>
<evidence type="ECO:0000256" key="1">
    <source>
        <dbReference type="ARBA" id="ARBA00007251"/>
    </source>
</evidence>
<dbReference type="SUPFAM" id="SSF100950">
    <property type="entry name" value="NagB/RpiA/CoA transferase-like"/>
    <property type="match status" value="1"/>
</dbReference>
<dbReference type="OrthoDB" id="206213at2759"/>
<dbReference type="Pfam" id="PF01008">
    <property type="entry name" value="IF-2B"/>
    <property type="match status" value="1"/>
</dbReference>
<dbReference type="PANTHER" id="PTHR43475">
    <property type="entry name" value="METHYLTHIORIBOSE-1-PHOSPHATE ISOMERASE"/>
    <property type="match status" value="1"/>
</dbReference>
<dbReference type="PROSITE" id="PS51462">
    <property type="entry name" value="NUDIX"/>
    <property type="match status" value="1"/>
</dbReference>
<accession>A0A9P8UDE0</accession>
<evidence type="ECO:0000259" key="3">
    <source>
        <dbReference type="PROSITE" id="PS51462"/>
    </source>
</evidence>
<gene>
    <name evidence="4" type="ORF">BKA67DRAFT_662475</name>
</gene>
<dbReference type="GO" id="GO:0019509">
    <property type="term" value="P:L-methionine salvage from methylthioadenosine"/>
    <property type="evidence" value="ECO:0007669"/>
    <property type="project" value="TreeGrafter"/>
</dbReference>
<sequence>MTTVKPLKKRAVAGTFLFRFLEDNNSKKVEVALFRRSGKVRTYQHKLAPVSGSVEDDDANPLATALREIKEETTLDLTSIELLRKGKPYSFTDDDISREWTINPFAFRLKSVDEGGKGEAGIFIDWEHDGWEWHDPLEVNESEEFGGVPRLLDSLRRVWPECDLGAKAGAALTSGLESLRNDHESGARQLASKAVGTLRDVIAELDTPEMGNGAWWSYVRMTAWHLCYNGRESMGAAIITSMVTVLDRIEAVINERRTIDEELKQHIVASIDTFLSQRDSAVERIRDSFISYVRSNMPKCSGADKVLSVLTLSSSSTISCSILEAAAALNLTVDLRILESRPLFEGVTLASKLLQEAAHNQKVNISLYSDASAAIAAEGVDLILFGADRISSTGDVSNKTGTLPAVLSTRHVSPNARVVVLSEVEKIAGPGTVAEHVVEENDPAELSRGWEQGVKGTETVKDYFLKTHDDTKQSGVVVRNVYFEWVPATLIDAYITDEGLWSTNEIHNKSDWIGQETNRFFEGL</sequence>
<dbReference type="GO" id="GO:0003743">
    <property type="term" value="F:translation initiation factor activity"/>
    <property type="evidence" value="ECO:0007669"/>
    <property type="project" value="UniProtKB-KW"/>
</dbReference>
<evidence type="ECO:0000313" key="5">
    <source>
        <dbReference type="Proteomes" id="UP000758603"/>
    </source>
</evidence>
<evidence type="ECO:0000313" key="4">
    <source>
        <dbReference type="EMBL" id="KAH6647707.1"/>
    </source>
</evidence>
<dbReference type="Gene3D" id="3.40.50.10470">
    <property type="entry name" value="Translation initiation factor eif-2b, domain 2"/>
    <property type="match status" value="1"/>
</dbReference>
<comment type="similarity">
    <text evidence="1 2">Belongs to the eIF-2B alpha/beta/delta subunits family.</text>
</comment>
<dbReference type="EMBL" id="JAGPXC010000008">
    <property type="protein sequence ID" value="KAH6647707.1"/>
    <property type="molecule type" value="Genomic_DNA"/>
</dbReference>
<protein>
    <submittedName>
        <fullName evidence="4">Translation initiation factor eIF-2B subunit family protein</fullName>
    </submittedName>
</protein>
<keyword evidence="4" id="KW-0396">Initiation factor</keyword>
<dbReference type="InterPro" id="IPR000649">
    <property type="entry name" value="IF-2B-related"/>
</dbReference>
<dbReference type="InterPro" id="IPR037171">
    <property type="entry name" value="NagB/RpiA_transferase-like"/>
</dbReference>
<dbReference type="Proteomes" id="UP000758603">
    <property type="component" value="Unassembled WGS sequence"/>
</dbReference>
<dbReference type="InterPro" id="IPR015797">
    <property type="entry name" value="NUDIX_hydrolase-like_dom_sf"/>
</dbReference>
<reference evidence="4" key="1">
    <citation type="journal article" date="2021" name="Nat. Commun.">
        <title>Genetic determinants of endophytism in the Arabidopsis root mycobiome.</title>
        <authorList>
            <person name="Mesny F."/>
            <person name="Miyauchi S."/>
            <person name="Thiergart T."/>
            <person name="Pickel B."/>
            <person name="Atanasova L."/>
            <person name="Karlsson M."/>
            <person name="Huettel B."/>
            <person name="Barry K.W."/>
            <person name="Haridas S."/>
            <person name="Chen C."/>
            <person name="Bauer D."/>
            <person name="Andreopoulos W."/>
            <person name="Pangilinan J."/>
            <person name="LaButti K."/>
            <person name="Riley R."/>
            <person name="Lipzen A."/>
            <person name="Clum A."/>
            <person name="Drula E."/>
            <person name="Henrissat B."/>
            <person name="Kohler A."/>
            <person name="Grigoriev I.V."/>
            <person name="Martin F.M."/>
            <person name="Hacquard S."/>
        </authorList>
    </citation>
    <scope>NUCLEOTIDE SEQUENCE</scope>
    <source>
        <strain evidence="4">MPI-SDFR-AT-0073</strain>
    </source>
</reference>
<keyword evidence="4" id="KW-0648">Protein biosynthesis</keyword>
<comment type="caution">
    <text evidence="4">The sequence shown here is derived from an EMBL/GenBank/DDBJ whole genome shotgun (WGS) entry which is preliminary data.</text>
</comment>
<dbReference type="PANTHER" id="PTHR43475:SF3">
    <property type="entry name" value="TRANSLATION INITIATION FACTOR EIF-2B SUBUNIT FAMILY PROTEIN (AFU_ORTHOLOGUE AFUA_2G14290)"/>
    <property type="match status" value="1"/>
</dbReference>
<dbReference type="InterPro" id="IPR000086">
    <property type="entry name" value="NUDIX_hydrolase_dom"/>
</dbReference>
<dbReference type="RefSeq" id="XP_045954219.1">
    <property type="nucleotide sequence ID" value="XM_046108009.1"/>
</dbReference>
<name>A0A9P8UDE0_9PEZI</name>
<dbReference type="InterPro" id="IPR042529">
    <property type="entry name" value="IF_2B-like_C"/>
</dbReference>
<dbReference type="Gene3D" id="3.90.79.10">
    <property type="entry name" value="Nucleoside Triphosphate Pyrophosphohydrolase"/>
    <property type="match status" value="1"/>
</dbReference>
<dbReference type="CDD" id="cd18872">
    <property type="entry name" value="NUDIX_eIF-2B"/>
    <property type="match status" value="1"/>
</dbReference>
<dbReference type="GO" id="GO:0046523">
    <property type="term" value="F:S-methyl-5-thioribose-1-phosphate isomerase activity"/>
    <property type="evidence" value="ECO:0007669"/>
    <property type="project" value="TreeGrafter"/>
</dbReference>
<keyword evidence="5" id="KW-1185">Reference proteome</keyword>
<proteinExistence type="inferred from homology"/>
<dbReference type="AlphaFoldDB" id="A0A9P8UDE0"/>
<evidence type="ECO:0000256" key="2">
    <source>
        <dbReference type="RuleBase" id="RU003814"/>
    </source>
</evidence>
<organism evidence="4 5">
    <name type="scientific">Truncatella angustata</name>
    <dbReference type="NCBI Taxonomy" id="152316"/>
    <lineage>
        <taxon>Eukaryota</taxon>
        <taxon>Fungi</taxon>
        <taxon>Dikarya</taxon>
        <taxon>Ascomycota</taxon>
        <taxon>Pezizomycotina</taxon>
        <taxon>Sordariomycetes</taxon>
        <taxon>Xylariomycetidae</taxon>
        <taxon>Amphisphaeriales</taxon>
        <taxon>Sporocadaceae</taxon>
        <taxon>Truncatella</taxon>
    </lineage>
</organism>